<reference evidence="2" key="2">
    <citation type="journal article" date="2015" name="Fish Shellfish Immunol.">
        <title>Early steps in the European eel (Anguilla anguilla)-Vibrio vulnificus interaction in the gills: Role of the RtxA13 toxin.</title>
        <authorList>
            <person name="Callol A."/>
            <person name="Pajuelo D."/>
            <person name="Ebbesson L."/>
            <person name="Teles M."/>
            <person name="MacKenzie S."/>
            <person name="Amaro C."/>
        </authorList>
    </citation>
    <scope>NUCLEOTIDE SEQUENCE</scope>
</reference>
<dbReference type="EMBL" id="GBXM01102175">
    <property type="protein sequence ID" value="JAH06402.1"/>
    <property type="molecule type" value="Transcribed_RNA"/>
</dbReference>
<evidence type="ECO:0000313" key="2">
    <source>
        <dbReference type="EMBL" id="JAH06402.1"/>
    </source>
</evidence>
<proteinExistence type="predicted"/>
<feature type="signal peptide" evidence="1">
    <location>
        <begin position="1"/>
        <end position="25"/>
    </location>
</feature>
<organism evidence="2">
    <name type="scientific">Anguilla anguilla</name>
    <name type="common">European freshwater eel</name>
    <name type="synonym">Muraena anguilla</name>
    <dbReference type="NCBI Taxonomy" id="7936"/>
    <lineage>
        <taxon>Eukaryota</taxon>
        <taxon>Metazoa</taxon>
        <taxon>Chordata</taxon>
        <taxon>Craniata</taxon>
        <taxon>Vertebrata</taxon>
        <taxon>Euteleostomi</taxon>
        <taxon>Actinopterygii</taxon>
        <taxon>Neopterygii</taxon>
        <taxon>Teleostei</taxon>
        <taxon>Anguilliformes</taxon>
        <taxon>Anguillidae</taxon>
        <taxon>Anguilla</taxon>
    </lineage>
</organism>
<protein>
    <submittedName>
        <fullName evidence="2">Uncharacterized protein</fullName>
    </submittedName>
</protein>
<name>A0A0E9PQ50_ANGAN</name>
<keyword evidence="1" id="KW-0732">Signal</keyword>
<accession>A0A0E9PQ50</accession>
<feature type="chain" id="PRO_5002431010" evidence="1">
    <location>
        <begin position="26"/>
        <end position="64"/>
    </location>
</feature>
<evidence type="ECO:0000256" key="1">
    <source>
        <dbReference type="SAM" id="SignalP"/>
    </source>
</evidence>
<sequence length="64" mass="7318">MSLEPELLLCDLFLLQMGFSLPVWAQPSFKECIKKIILSGLCAIIFISKLNFEYTNKKARNLPV</sequence>
<dbReference type="AlphaFoldDB" id="A0A0E9PQ50"/>
<reference evidence="2" key="1">
    <citation type="submission" date="2014-11" db="EMBL/GenBank/DDBJ databases">
        <authorList>
            <person name="Amaro Gonzalez C."/>
        </authorList>
    </citation>
    <scope>NUCLEOTIDE SEQUENCE</scope>
</reference>